<proteinExistence type="predicted"/>
<dbReference type="STRING" id="67801.A0A1B0BTQ1"/>
<dbReference type="Pfam" id="PF03540">
    <property type="entry name" value="TAF10"/>
    <property type="match status" value="1"/>
</dbReference>
<organism evidence="1 2">
    <name type="scientific">Glossina palpalis gambiensis</name>
    <dbReference type="NCBI Taxonomy" id="67801"/>
    <lineage>
        <taxon>Eukaryota</taxon>
        <taxon>Metazoa</taxon>
        <taxon>Ecdysozoa</taxon>
        <taxon>Arthropoda</taxon>
        <taxon>Hexapoda</taxon>
        <taxon>Insecta</taxon>
        <taxon>Pterygota</taxon>
        <taxon>Neoptera</taxon>
        <taxon>Endopterygota</taxon>
        <taxon>Diptera</taxon>
        <taxon>Brachycera</taxon>
        <taxon>Muscomorpha</taxon>
        <taxon>Hippoboscoidea</taxon>
        <taxon>Glossinidae</taxon>
        <taxon>Glossina</taxon>
    </lineage>
</organism>
<reference evidence="2" key="1">
    <citation type="submission" date="2015-01" db="EMBL/GenBank/DDBJ databases">
        <authorList>
            <person name="Aksoy S."/>
            <person name="Warren W."/>
            <person name="Wilson R.K."/>
        </authorList>
    </citation>
    <scope>NUCLEOTIDE SEQUENCE [LARGE SCALE GENOMIC DNA]</scope>
    <source>
        <strain evidence="2">IAEA</strain>
    </source>
</reference>
<accession>A0A1B0BTQ1</accession>
<evidence type="ECO:0000313" key="2">
    <source>
        <dbReference type="Proteomes" id="UP000092460"/>
    </source>
</evidence>
<evidence type="ECO:0000313" key="1">
    <source>
        <dbReference type="EnsemblMetazoa" id="GPPI040230-PA"/>
    </source>
</evidence>
<reference evidence="1" key="2">
    <citation type="submission" date="2020-05" db="UniProtKB">
        <authorList>
            <consortium name="EnsemblMetazoa"/>
        </authorList>
    </citation>
    <scope>IDENTIFICATION</scope>
    <source>
        <strain evidence="1">IAEA</strain>
    </source>
</reference>
<dbReference type="VEuPathDB" id="VectorBase:GPPI040230"/>
<keyword evidence="2" id="KW-1185">Reference proteome</keyword>
<name>A0A1B0BTQ1_9MUSC</name>
<dbReference type="EnsemblMetazoa" id="GPPI040230-RA">
    <property type="protein sequence ID" value="GPPI040230-PA"/>
    <property type="gene ID" value="GPPI040230"/>
</dbReference>
<dbReference type="GO" id="GO:0005634">
    <property type="term" value="C:nucleus"/>
    <property type="evidence" value="ECO:0007669"/>
    <property type="project" value="InterPro"/>
</dbReference>
<dbReference type="AlphaFoldDB" id="A0A1B0BTQ1"/>
<sequence>MSSTYLTRIPQGLLFASGGFNCRQEVCDDIIIANSFSVTTNENDLAILRLNLPLGVRNDLKRNIGPKMNKERKYTMTMEDLAPALADYGVTVRKAQYFP</sequence>
<dbReference type="InterPro" id="IPR003923">
    <property type="entry name" value="TAF10"/>
</dbReference>
<dbReference type="Proteomes" id="UP000092460">
    <property type="component" value="Unassembled WGS sequence"/>
</dbReference>
<protein>
    <submittedName>
        <fullName evidence="1">Uncharacterized protein</fullName>
    </submittedName>
</protein>
<dbReference type="GO" id="GO:0006352">
    <property type="term" value="P:DNA-templated transcription initiation"/>
    <property type="evidence" value="ECO:0007669"/>
    <property type="project" value="InterPro"/>
</dbReference>
<dbReference type="EMBL" id="JXJN01020305">
    <property type="status" value="NOT_ANNOTATED_CDS"/>
    <property type="molecule type" value="Genomic_DNA"/>
</dbReference>